<comment type="caution">
    <text evidence="3">The sequence shown here is derived from an EMBL/GenBank/DDBJ whole genome shotgun (WGS) entry which is preliminary data.</text>
</comment>
<feature type="compositionally biased region" description="Basic and acidic residues" evidence="2">
    <location>
        <begin position="139"/>
        <end position="158"/>
    </location>
</feature>
<feature type="coiled-coil region" evidence="1">
    <location>
        <begin position="211"/>
        <end position="238"/>
    </location>
</feature>
<name>A0A150M7J3_9BACL</name>
<feature type="region of interest" description="Disordered" evidence="2">
    <location>
        <begin position="139"/>
        <end position="161"/>
    </location>
</feature>
<gene>
    <name evidence="3" type="ORF">B4119_3985</name>
</gene>
<proteinExistence type="predicted"/>
<evidence type="ECO:0008006" key="5">
    <source>
        <dbReference type="Google" id="ProtNLM"/>
    </source>
</evidence>
<organism evidence="3 4">
    <name type="scientific">Saccharococcus caldoxylosilyticus</name>
    <dbReference type="NCBI Taxonomy" id="81408"/>
    <lineage>
        <taxon>Bacteria</taxon>
        <taxon>Bacillati</taxon>
        <taxon>Bacillota</taxon>
        <taxon>Bacilli</taxon>
        <taxon>Bacillales</taxon>
        <taxon>Anoxybacillaceae</taxon>
        <taxon>Saccharococcus</taxon>
    </lineage>
</organism>
<evidence type="ECO:0000313" key="4">
    <source>
        <dbReference type="Proteomes" id="UP000075455"/>
    </source>
</evidence>
<keyword evidence="1" id="KW-0175">Coiled coil</keyword>
<evidence type="ECO:0000256" key="1">
    <source>
        <dbReference type="SAM" id="Coils"/>
    </source>
</evidence>
<dbReference type="Proteomes" id="UP000075455">
    <property type="component" value="Unassembled WGS sequence"/>
</dbReference>
<dbReference type="PATRIC" id="fig|81408.3.peg.2716"/>
<accession>A0A150M7J3</accession>
<protein>
    <recommendedName>
        <fullName evidence="5">Helix-turn-helix type 11 domain-containing protein</fullName>
    </recommendedName>
</protein>
<evidence type="ECO:0000313" key="3">
    <source>
        <dbReference type="EMBL" id="KYD20517.1"/>
    </source>
</evidence>
<sequence>MYIITSEQFTQLKEIERVTDFVYKRRKIKNELMERIADALGRKFRKAQKTTRVIDEIVWLATDRGFSFPGRETLAKKLGVSLPTVDRATRMLKDSGEVVVCYRENPNSNGPKTPVFIFRSHANFERIAAVLNLRDNEADKVENAEKPTESSDLARKTDATISSPVEKHDDINKLIDNTHPLDKIVKYVAIKVNEVQKRHPYGIRYLSAYINKTLDDLMQRAKAKVNAEKARAQQRKQADYQPTATGLIWYDFTADTSASQPTSQRKPAIDTDDMFAPLLQAVARIKGVEV</sequence>
<dbReference type="EMBL" id="LQYS01000003">
    <property type="protein sequence ID" value="KYD20517.1"/>
    <property type="molecule type" value="Genomic_DNA"/>
</dbReference>
<reference evidence="3 4" key="1">
    <citation type="submission" date="2016-01" db="EMBL/GenBank/DDBJ databases">
        <title>Draft Genome Sequences of Seven Thermophilic Sporeformers Isolated from Foods.</title>
        <authorList>
            <person name="Berendsen E.M."/>
            <person name="Wells-Bennik M.H."/>
            <person name="Krawcyk A.O."/>
            <person name="De Jong A."/>
            <person name="Holsappel S."/>
            <person name="Eijlander R.T."/>
            <person name="Kuipers O.P."/>
        </authorList>
    </citation>
    <scope>NUCLEOTIDE SEQUENCE [LARGE SCALE GENOMIC DNA]</scope>
    <source>
        <strain evidence="3 4">B4119</strain>
    </source>
</reference>
<dbReference type="AlphaFoldDB" id="A0A150M7J3"/>
<evidence type="ECO:0000256" key="2">
    <source>
        <dbReference type="SAM" id="MobiDB-lite"/>
    </source>
</evidence>
<dbReference type="STRING" id="81408.B4119_3985"/>